<dbReference type="Pfam" id="PF13456">
    <property type="entry name" value="RVT_3"/>
    <property type="match status" value="1"/>
</dbReference>
<dbReference type="SUPFAM" id="SSF53098">
    <property type="entry name" value="Ribonuclease H-like"/>
    <property type="match status" value="1"/>
</dbReference>
<proteinExistence type="predicted"/>
<dbReference type="AlphaFoldDB" id="A0A2N9HTZ7"/>
<evidence type="ECO:0000259" key="2">
    <source>
        <dbReference type="Pfam" id="PF13966"/>
    </source>
</evidence>
<dbReference type="EMBL" id="OIVN01004446">
    <property type="protein sequence ID" value="SPD17497.1"/>
    <property type="molecule type" value="Genomic_DNA"/>
</dbReference>
<organism evidence="3">
    <name type="scientific">Fagus sylvatica</name>
    <name type="common">Beechnut</name>
    <dbReference type="NCBI Taxonomy" id="28930"/>
    <lineage>
        <taxon>Eukaryota</taxon>
        <taxon>Viridiplantae</taxon>
        <taxon>Streptophyta</taxon>
        <taxon>Embryophyta</taxon>
        <taxon>Tracheophyta</taxon>
        <taxon>Spermatophyta</taxon>
        <taxon>Magnoliopsida</taxon>
        <taxon>eudicotyledons</taxon>
        <taxon>Gunneridae</taxon>
        <taxon>Pentapetalae</taxon>
        <taxon>rosids</taxon>
        <taxon>fabids</taxon>
        <taxon>Fagales</taxon>
        <taxon>Fagaceae</taxon>
        <taxon>Fagus</taxon>
    </lineage>
</organism>
<dbReference type="InterPro" id="IPR012337">
    <property type="entry name" value="RNaseH-like_sf"/>
</dbReference>
<reference evidence="3" key="1">
    <citation type="submission" date="2018-02" db="EMBL/GenBank/DDBJ databases">
        <authorList>
            <person name="Cohen D.B."/>
            <person name="Kent A.D."/>
        </authorList>
    </citation>
    <scope>NUCLEOTIDE SEQUENCE</scope>
</reference>
<evidence type="ECO:0000259" key="1">
    <source>
        <dbReference type="Pfam" id="PF13456"/>
    </source>
</evidence>
<evidence type="ECO:0008006" key="4">
    <source>
        <dbReference type="Google" id="ProtNLM"/>
    </source>
</evidence>
<gene>
    <name evidence="3" type="ORF">FSB_LOCUS45379</name>
</gene>
<evidence type="ECO:0000313" key="3">
    <source>
        <dbReference type="EMBL" id="SPD17497.1"/>
    </source>
</evidence>
<dbReference type="PANTHER" id="PTHR33116">
    <property type="entry name" value="REVERSE TRANSCRIPTASE ZINC-BINDING DOMAIN-CONTAINING PROTEIN-RELATED-RELATED"/>
    <property type="match status" value="1"/>
</dbReference>
<dbReference type="CDD" id="cd06222">
    <property type="entry name" value="RNase_H_like"/>
    <property type="match status" value="1"/>
</dbReference>
<dbReference type="GO" id="GO:0004523">
    <property type="term" value="F:RNA-DNA hybrid ribonuclease activity"/>
    <property type="evidence" value="ECO:0007669"/>
    <property type="project" value="InterPro"/>
</dbReference>
<feature type="domain" description="Reverse transcriptase zinc-binding" evidence="2">
    <location>
        <begin position="168"/>
        <end position="263"/>
    </location>
</feature>
<dbReference type="PANTHER" id="PTHR33116:SF86">
    <property type="entry name" value="REVERSE TRANSCRIPTASE DOMAIN-CONTAINING PROTEIN"/>
    <property type="match status" value="1"/>
</dbReference>
<dbReference type="InterPro" id="IPR044730">
    <property type="entry name" value="RNase_H-like_dom_plant"/>
</dbReference>
<dbReference type="InterPro" id="IPR036397">
    <property type="entry name" value="RNaseH_sf"/>
</dbReference>
<sequence>MSRFWWGENGEHKGLHWVKWEQMCRRKECGGLGFRNLEWFNQAMLAKMGWRLIQNEHSLVSTVLKAKYFAGGTFMQAKVKPGASFTWKSIAGARWVLEQGLRWRIGNGQREFETMVGDLINRDTCQWNEQHLHATFGKEDIDAILSIPLSRGLLEDKLIWKTTSHGRFTVNSAYRLIVEHEHKSAGESSRGNLMGPLWRAIWGVQLPNNIKVFTWRAMHNALLTLGNLEYRKIISMAWCLLCGLQTETILHALWECDEVKRGWDASNICWKNGKEGLTEFMAVLQQQDNPRRWVVPRETMYKINVDGALLKTPKIAGLGVIIRNNEGLPMALLMASRYYVTDPVAEELYAAIQGLQLAHDIGIRRIILEGDSFNTMRALCGGVEEYFNFLAWK</sequence>
<protein>
    <recommendedName>
        <fullName evidence="4">RNase H type-1 domain-containing protein</fullName>
    </recommendedName>
</protein>
<dbReference type="InterPro" id="IPR002156">
    <property type="entry name" value="RNaseH_domain"/>
</dbReference>
<dbReference type="GO" id="GO:0003676">
    <property type="term" value="F:nucleic acid binding"/>
    <property type="evidence" value="ECO:0007669"/>
    <property type="project" value="InterPro"/>
</dbReference>
<accession>A0A2N9HTZ7</accession>
<feature type="domain" description="RNase H type-1" evidence="1">
    <location>
        <begin position="304"/>
        <end position="382"/>
    </location>
</feature>
<name>A0A2N9HTZ7_FAGSY</name>
<dbReference type="Pfam" id="PF13966">
    <property type="entry name" value="zf-RVT"/>
    <property type="match status" value="1"/>
</dbReference>
<dbReference type="InterPro" id="IPR026960">
    <property type="entry name" value="RVT-Znf"/>
</dbReference>
<dbReference type="Gene3D" id="3.30.420.10">
    <property type="entry name" value="Ribonuclease H-like superfamily/Ribonuclease H"/>
    <property type="match status" value="1"/>
</dbReference>